<accession>A0A077F9H4</accession>
<reference evidence="1 2" key="1">
    <citation type="submission" date="2014-07" db="EMBL/GenBank/DDBJ databases">
        <authorList>
            <person name="Lee K."/>
            <person name="Lim J.Y."/>
            <person name="Hwang I."/>
        </authorList>
    </citation>
    <scope>NUCLEOTIDE SEQUENCE [LARGE SCALE GENOMIC DNA]</scope>
    <source>
        <strain evidence="1 2">KL28</strain>
    </source>
</reference>
<name>A0A077F9H4_9PSED</name>
<dbReference type="AlphaFoldDB" id="A0A077F9H4"/>
<dbReference type="HOGENOM" id="CLU_174795_1_0_6"/>
<sequence>MKGSTSETATAELLMKQALDALRRYNEAKGHASPEEVERLGLWAVSLMTEAQEYQLRVFGGPI</sequence>
<dbReference type="Proteomes" id="UP000028931">
    <property type="component" value="Chromosome"/>
</dbReference>
<dbReference type="EMBL" id="CP009048">
    <property type="protein sequence ID" value="AIL61130.1"/>
    <property type="molecule type" value="Genomic_DNA"/>
</dbReference>
<evidence type="ECO:0000313" key="2">
    <source>
        <dbReference type="Proteomes" id="UP000028931"/>
    </source>
</evidence>
<protein>
    <submittedName>
        <fullName evidence="1">Uncharacterized protein</fullName>
    </submittedName>
</protein>
<organism evidence="1 2">
    <name type="scientific">Pseudomonas alkylphenolica</name>
    <dbReference type="NCBI Taxonomy" id="237609"/>
    <lineage>
        <taxon>Bacteria</taxon>
        <taxon>Pseudomonadati</taxon>
        <taxon>Pseudomonadota</taxon>
        <taxon>Gammaproteobacteria</taxon>
        <taxon>Pseudomonadales</taxon>
        <taxon>Pseudomonadaceae</taxon>
        <taxon>Pseudomonas</taxon>
    </lineage>
</organism>
<gene>
    <name evidence="1" type="ORF">PSAKL28_19080</name>
</gene>
<proteinExistence type="predicted"/>
<dbReference type="KEGG" id="palk:PSAKL28_19080"/>
<dbReference type="OrthoDB" id="6951152at2"/>
<evidence type="ECO:0000313" key="1">
    <source>
        <dbReference type="EMBL" id="AIL61130.1"/>
    </source>
</evidence>
<dbReference type="RefSeq" id="WP_038609511.1">
    <property type="nucleotide sequence ID" value="NZ_CP009048.1"/>
</dbReference>